<feature type="chain" id="PRO_5028203261" evidence="2">
    <location>
        <begin position="28"/>
        <end position="1010"/>
    </location>
</feature>
<dbReference type="Proteomes" id="UP000885759">
    <property type="component" value="Unassembled WGS sequence"/>
</dbReference>
<organism evidence="3">
    <name type="scientific">Oceanithermus profundus</name>
    <dbReference type="NCBI Taxonomy" id="187137"/>
    <lineage>
        <taxon>Bacteria</taxon>
        <taxon>Thermotogati</taxon>
        <taxon>Deinococcota</taxon>
        <taxon>Deinococci</taxon>
        <taxon>Thermales</taxon>
        <taxon>Thermaceae</taxon>
        <taxon>Oceanithermus</taxon>
    </lineage>
</organism>
<dbReference type="PANTHER" id="PTHR34819">
    <property type="entry name" value="LARGE CYSTEINE-RICH PERIPLASMIC PROTEIN OMCB"/>
    <property type="match status" value="1"/>
</dbReference>
<sequence length="1010" mass="107075">MKQVSRRLWIGALAVMTALSLAVGSPAGSRIFNQAALTYSDGMGEAYIVSSNMVETRVRQVWGFVIKPDGEENAPGQQVSAVPGETAYFRYVVTNTGNGTDTIENLGVMQGAADDYDFVGPRVYHDRNCDGKLDPGEPEVDAVTLEADASACLLVAAGVPETAQEGEAGNLNLSGTSRGDPTLDPDGNGTAGDDNNWARAVSTRGAVLDILKSASPTGYVSAGDPIAYTLQGGNRGRDAASGVQGALVVDGQAVDGIFVSDEVPAHTRYLPGSMRGSSDDGELSFVWRTAGGWTASEPAAADVQAVGFLIQGDGAFFAPDATYDLGFGVVVDPEAGPEDTVANRAHLVYDGNGDGVADDPANPADDAESSDSNTTLHRIRPAYGVWVGPNGDADSDGTGFVANYTTPDGTVWTYAETTDAQAGRNEDLQALTGPVVYTGETVFFRNSVQNAGNAPDRFRLSIDEAPEGWACRILDADGATPISAPVGELAPGESQDFVVACTIPSGNEHAETDPNVFNDVVVRATSEGDPSQHNLTTDRVADVAPELSLDLADHGQSGDADPSDDDPPGRSSAPGATIDYPLDVTNTGSRPDAYTFSEDLPAGWTVVYYADADCDGVADQPEQAIVETPQLDPGERACYVARVGVADDAQPGDFALDFHVTSKADPSLSDTVHTPVQIVVEVYLDVQKQVSPERVVVGDVLTYTLTLVSRASVPLDTSVTDLPDAHLRYVPGSAQSDCDLADSEPVVSDGALRWSGLTMPVGENVRCSIRYRMRVLPGAPDPILNTVSARGEGAGGLVSATGESHAEVRLDAGVFQKRRGTLTGRVYLDVDDDGAYDHGVDVPVPGVRMLLENGRQVITDGEGRYAFRDVAVGVWQVMMNDDCTCSFRPRAHPETIDGRGFRHRVRVEGLTVSDFPLRAPDGRIAAARKTWVEFGTLRVEKELLKLGEVTRVVLRLSSSRPLPESRLIDPLPGGGERTFDLTGLQGERTLTYDLEGEVWMTDPTVEWRSQ</sequence>
<comment type="caution">
    <text evidence="3">The sequence shown here is derived from an EMBL/GenBank/DDBJ whole genome shotgun (WGS) entry which is preliminary data.</text>
</comment>
<dbReference type="InterPro" id="IPR051172">
    <property type="entry name" value="Chlamydia_OmcB"/>
</dbReference>
<dbReference type="InterPro" id="IPR013783">
    <property type="entry name" value="Ig-like_fold"/>
</dbReference>
<accession>A0A7C4Z6Y7</accession>
<evidence type="ECO:0000256" key="1">
    <source>
        <dbReference type="SAM" id="MobiDB-lite"/>
    </source>
</evidence>
<dbReference type="InterPro" id="IPR047589">
    <property type="entry name" value="DUF11_rpt"/>
</dbReference>
<gene>
    <name evidence="3" type="ORF">ENK37_10065</name>
</gene>
<dbReference type="Gene3D" id="2.60.40.10">
    <property type="entry name" value="Immunoglobulins"/>
    <property type="match status" value="1"/>
</dbReference>
<feature type="signal peptide" evidence="2">
    <location>
        <begin position="1"/>
        <end position="27"/>
    </location>
</feature>
<feature type="region of interest" description="Disordered" evidence="1">
    <location>
        <begin position="165"/>
        <end position="196"/>
    </location>
</feature>
<reference evidence="3" key="1">
    <citation type="journal article" date="2020" name="mSystems">
        <title>Genome- and Community-Level Interaction Insights into Carbon Utilization and Element Cycling Functions of Hydrothermarchaeota in Hydrothermal Sediment.</title>
        <authorList>
            <person name="Zhou Z."/>
            <person name="Liu Y."/>
            <person name="Xu W."/>
            <person name="Pan J."/>
            <person name="Luo Z.H."/>
            <person name="Li M."/>
        </authorList>
    </citation>
    <scope>NUCLEOTIDE SEQUENCE [LARGE SCALE GENOMIC DNA]</scope>
    <source>
        <strain evidence="3">HyVt-570</strain>
    </source>
</reference>
<proteinExistence type="predicted"/>
<dbReference type="SUPFAM" id="SSF117074">
    <property type="entry name" value="Hypothetical protein PA1324"/>
    <property type="match status" value="1"/>
</dbReference>
<dbReference type="AlphaFoldDB" id="A0A7C4Z6Y7"/>
<evidence type="ECO:0000256" key="2">
    <source>
        <dbReference type="SAM" id="SignalP"/>
    </source>
</evidence>
<feature type="region of interest" description="Disordered" evidence="1">
    <location>
        <begin position="351"/>
        <end position="375"/>
    </location>
</feature>
<dbReference type="PANTHER" id="PTHR34819:SF3">
    <property type="entry name" value="CELL SURFACE PROTEIN"/>
    <property type="match status" value="1"/>
</dbReference>
<name>A0A7C4Z6Y7_9DEIN</name>
<feature type="region of interest" description="Disordered" evidence="1">
    <location>
        <begin position="551"/>
        <end position="585"/>
    </location>
</feature>
<dbReference type="EMBL" id="DRPZ01000253">
    <property type="protein sequence ID" value="HGY10375.1"/>
    <property type="molecule type" value="Genomic_DNA"/>
</dbReference>
<dbReference type="NCBIfam" id="TIGR01451">
    <property type="entry name" value="B_ant_repeat"/>
    <property type="match status" value="1"/>
</dbReference>
<protein>
    <submittedName>
        <fullName evidence="3">DUF11 domain-containing protein</fullName>
    </submittedName>
</protein>
<evidence type="ECO:0000313" key="3">
    <source>
        <dbReference type="EMBL" id="HGY10375.1"/>
    </source>
</evidence>
<keyword evidence="2" id="KW-0732">Signal</keyword>